<gene>
    <name evidence="1" type="ORF">M404DRAFT_307993</name>
</gene>
<protein>
    <submittedName>
        <fullName evidence="1">Uncharacterized protein</fullName>
    </submittedName>
</protein>
<dbReference type="InParanoid" id="A0A0C3P6Y5"/>
<dbReference type="HOGENOM" id="CLU_1555884_0_0_1"/>
<dbReference type="Proteomes" id="UP000054217">
    <property type="component" value="Unassembled WGS sequence"/>
</dbReference>
<sequence>MCSTKSGVDCYLQRLATGSIGSGTLAHVVLRRSLDSMVVLPCLDTTPPITSRVPNSTSPGKRVVPIYSPFRSGVHRSYQPCCLLTRQGNKFGILKIENGVSSGLYSLNVTVTWKCEQLFHAKLGDDHSGTEAETGTYLYPIASVMSYSACVAFRSVGGCLQHVTDGCLKNFP</sequence>
<organism evidence="1 2">
    <name type="scientific">Pisolithus tinctorius Marx 270</name>
    <dbReference type="NCBI Taxonomy" id="870435"/>
    <lineage>
        <taxon>Eukaryota</taxon>
        <taxon>Fungi</taxon>
        <taxon>Dikarya</taxon>
        <taxon>Basidiomycota</taxon>
        <taxon>Agaricomycotina</taxon>
        <taxon>Agaricomycetes</taxon>
        <taxon>Agaricomycetidae</taxon>
        <taxon>Boletales</taxon>
        <taxon>Sclerodermatineae</taxon>
        <taxon>Pisolithaceae</taxon>
        <taxon>Pisolithus</taxon>
    </lineage>
</organism>
<name>A0A0C3P6Y5_PISTI</name>
<reference evidence="2" key="2">
    <citation type="submission" date="2015-01" db="EMBL/GenBank/DDBJ databases">
        <title>Evolutionary Origins and Diversification of the Mycorrhizal Mutualists.</title>
        <authorList>
            <consortium name="DOE Joint Genome Institute"/>
            <consortium name="Mycorrhizal Genomics Consortium"/>
            <person name="Kohler A."/>
            <person name="Kuo A."/>
            <person name="Nagy L.G."/>
            <person name="Floudas D."/>
            <person name="Copeland A."/>
            <person name="Barry K.W."/>
            <person name="Cichocki N."/>
            <person name="Veneault-Fourrey C."/>
            <person name="LaButti K."/>
            <person name="Lindquist E.A."/>
            <person name="Lipzen A."/>
            <person name="Lundell T."/>
            <person name="Morin E."/>
            <person name="Murat C."/>
            <person name="Riley R."/>
            <person name="Ohm R."/>
            <person name="Sun H."/>
            <person name="Tunlid A."/>
            <person name="Henrissat B."/>
            <person name="Grigoriev I.V."/>
            <person name="Hibbett D.S."/>
            <person name="Martin F."/>
        </authorList>
    </citation>
    <scope>NUCLEOTIDE SEQUENCE [LARGE SCALE GENOMIC DNA]</scope>
    <source>
        <strain evidence="2">Marx 270</strain>
    </source>
</reference>
<accession>A0A0C3P6Y5</accession>
<evidence type="ECO:0000313" key="2">
    <source>
        <dbReference type="Proteomes" id="UP000054217"/>
    </source>
</evidence>
<evidence type="ECO:0000313" key="1">
    <source>
        <dbReference type="EMBL" id="KIO09125.1"/>
    </source>
</evidence>
<proteinExistence type="predicted"/>
<dbReference type="AlphaFoldDB" id="A0A0C3P6Y5"/>
<keyword evidence="2" id="KW-1185">Reference proteome</keyword>
<dbReference type="EMBL" id="KN831955">
    <property type="protein sequence ID" value="KIO09125.1"/>
    <property type="molecule type" value="Genomic_DNA"/>
</dbReference>
<reference evidence="1 2" key="1">
    <citation type="submission" date="2014-04" db="EMBL/GenBank/DDBJ databases">
        <authorList>
            <consortium name="DOE Joint Genome Institute"/>
            <person name="Kuo A."/>
            <person name="Kohler A."/>
            <person name="Costa M.D."/>
            <person name="Nagy L.G."/>
            <person name="Floudas D."/>
            <person name="Copeland A."/>
            <person name="Barry K.W."/>
            <person name="Cichocki N."/>
            <person name="Veneault-Fourrey C."/>
            <person name="LaButti K."/>
            <person name="Lindquist E.A."/>
            <person name="Lipzen A."/>
            <person name="Lundell T."/>
            <person name="Morin E."/>
            <person name="Murat C."/>
            <person name="Sun H."/>
            <person name="Tunlid A."/>
            <person name="Henrissat B."/>
            <person name="Grigoriev I.V."/>
            <person name="Hibbett D.S."/>
            <person name="Martin F."/>
            <person name="Nordberg H.P."/>
            <person name="Cantor M.N."/>
            <person name="Hua S.X."/>
        </authorList>
    </citation>
    <scope>NUCLEOTIDE SEQUENCE [LARGE SCALE GENOMIC DNA]</scope>
    <source>
        <strain evidence="1 2">Marx 270</strain>
    </source>
</reference>